<accession>A0ABD2GTM4</accession>
<evidence type="ECO:0000313" key="2">
    <source>
        <dbReference type="Proteomes" id="UP001619887"/>
    </source>
</evidence>
<gene>
    <name evidence="1" type="ORF">OYC64_007781</name>
</gene>
<organism evidence="1 2">
    <name type="scientific">Pagothenia borchgrevinki</name>
    <name type="common">Bald rockcod</name>
    <name type="synonym">Trematomus borchgrevinki</name>
    <dbReference type="NCBI Taxonomy" id="8213"/>
    <lineage>
        <taxon>Eukaryota</taxon>
        <taxon>Metazoa</taxon>
        <taxon>Chordata</taxon>
        <taxon>Craniata</taxon>
        <taxon>Vertebrata</taxon>
        <taxon>Euteleostomi</taxon>
        <taxon>Actinopterygii</taxon>
        <taxon>Neopterygii</taxon>
        <taxon>Teleostei</taxon>
        <taxon>Neoteleostei</taxon>
        <taxon>Acanthomorphata</taxon>
        <taxon>Eupercaria</taxon>
        <taxon>Perciformes</taxon>
        <taxon>Notothenioidei</taxon>
        <taxon>Nototheniidae</taxon>
        <taxon>Pagothenia</taxon>
    </lineage>
</organism>
<sequence length="66" mass="7178">MATVAAGLSDVLLQNISSHVGTEYETYLTVTVNALLRIKECSSMPICQLLLITSITVKTCIRYATD</sequence>
<evidence type="ECO:0000313" key="1">
    <source>
        <dbReference type="EMBL" id="KAL3057372.1"/>
    </source>
</evidence>
<proteinExistence type="predicted"/>
<comment type="caution">
    <text evidence="1">The sequence shown here is derived from an EMBL/GenBank/DDBJ whole genome shotgun (WGS) entry which is preliminary data.</text>
</comment>
<keyword evidence="2" id="KW-1185">Reference proteome</keyword>
<name>A0ABD2GTM4_PAGBO</name>
<dbReference type="AlphaFoldDB" id="A0ABD2GTM4"/>
<reference evidence="1 2" key="2">
    <citation type="journal article" date="2024" name="G3 (Bethesda)">
        <title>The genome of the cryopelagic Antarctic bald notothen, Trematomus borchgrevinki.</title>
        <authorList>
            <person name="Rayamajhi N."/>
            <person name="Rivera-Colon A.G."/>
            <person name="Minhas B.F."/>
            <person name="Cheng C.C."/>
            <person name="Catchen J.M."/>
        </authorList>
    </citation>
    <scope>NUCLEOTIDE SEQUENCE [LARGE SCALE GENOMIC DNA]</scope>
    <source>
        <strain evidence="1">AGRC-2024</strain>
    </source>
</reference>
<reference evidence="1 2" key="1">
    <citation type="journal article" date="2022" name="G3 (Bethesda)">
        <title>Evaluating Illumina-, Nanopore-, and PacBio-based genome assembly strategies with the bald notothen, Trematomus borchgrevinki.</title>
        <authorList>
            <person name="Rayamajhi N."/>
            <person name="Cheng C.C."/>
            <person name="Catchen J.M."/>
        </authorList>
    </citation>
    <scope>NUCLEOTIDE SEQUENCE [LARGE SCALE GENOMIC DNA]</scope>
    <source>
        <strain evidence="1">AGRC-2024</strain>
    </source>
</reference>
<dbReference type="EMBL" id="JBIYXZ010002075">
    <property type="protein sequence ID" value="KAL3057372.1"/>
    <property type="molecule type" value="Genomic_DNA"/>
</dbReference>
<protein>
    <submittedName>
        <fullName evidence="1">Uncharacterized protein</fullName>
    </submittedName>
</protein>
<dbReference type="Proteomes" id="UP001619887">
    <property type="component" value="Unassembled WGS sequence"/>
</dbReference>